<dbReference type="SUPFAM" id="SSF82199">
    <property type="entry name" value="SET domain"/>
    <property type="match status" value="1"/>
</dbReference>
<dbReference type="GO" id="GO:0008757">
    <property type="term" value="F:S-adenosylmethionine-dependent methyltransferase activity"/>
    <property type="evidence" value="ECO:0007669"/>
    <property type="project" value="UniProtKB-ARBA"/>
</dbReference>
<reference evidence="2" key="1">
    <citation type="submission" date="2022-07" db="EMBL/GenBank/DDBJ databases">
        <authorList>
            <person name="Trinca V."/>
            <person name="Uliana J.V.C."/>
            <person name="Torres T.T."/>
            <person name="Ward R.J."/>
            <person name="Monesi N."/>
        </authorList>
    </citation>
    <scope>NUCLEOTIDE SEQUENCE</scope>
    <source>
        <strain evidence="2">HSMRA1968</strain>
        <tissue evidence="2">Whole embryos</tissue>
    </source>
</reference>
<gene>
    <name evidence="2" type="primary">ASHR1_0</name>
    <name evidence="2" type="ORF">Bhyg_01646</name>
</gene>
<comment type="caution">
    <text evidence="2">The sequence shown here is derived from an EMBL/GenBank/DDBJ whole genome shotgun (WGS) entry which is preliminary data.</text>
</comment>
<dbReference type="PANTHER" id="PTHR47111:SF1">
    <property type="entry name" value="SET AND MYND DOMAIN-CONTAINING PROTEIN 4"/>
    <property type="match status" value="1"/>
</dbReference>
<evidence type="ECO:0000313" key="3">
    <source>
        <dbReference type="Proteomes" id="UP001151699"/>
    </source>
</evidence>
<dbReference type="PANTHER" id="PTHR47111">
    <property type="entry name" value="BCDNA.LD29892"/>
    <property type="match status" value="1"/>
</dbReference>
<evidence type="ECO:0000313" key="2">
    <source>
        <dbReference type="EMBL" id="KAJ6646435.1"/>
    </source>
</evidence>
<dbReference type="AlphaFoldDB" id="A0A9Q0S7S4"/>
<dbReference type="InterPro" id="IPR046341">
    <property type="entry name" value="SET_dom_sf"/>
</dbReference>
<accession>A0A9Q0S7S4</accession>
<organism evidence="2 3">
    <name type="scientific">Pseudolycoriella hygida</name>
    <dbReference type="NCBI Taxonomy" id="35572"/>
    <lineage>
        <taxon>Eukaryota</taxon>
        <taxon>Metazoa</taxon>
        <taxon>Ecdysozoa</taxon>
        <taxon>Arthropoda</taxon>
        <taxon>Hexapoda</taxon>
        <taxon>Insecta</taxon>
        <taxon>Pterygota</taxon>
        <taxon>Neoptera</taxon>
        <taxon>Endopterygota</taxon>
        <taxon>Diptera</taxon>
        <taxon>Nematocera</taxon>
        <taxon>Sciaroidea</taxon>
        <taxon>Sciaridae</taxon>
        <taxon>Pseudolycoriella</taxon>
    </lineage>
</organism>
<dbReference type="SUPFAM" id="SSF48452">
    <property type="entry name" value="TPR-like"/>
    <property type="match status" value="1"/>
</dbReference>
<dbReference type="InterPro" id="IPR011990">
    <property type="entry name" value="TPR-like_helical_dom_sf"/>
</dbReference>
<dbReference type="Gene3D" id="1.25.40.10">
    <property type="entry name" value="Tetratricopeptide repeat domain"/>
    <property type="match status" value="1"/>
</dbReference>
<keyword evidence="3" id="KW-1185">Reference proteome</keyword>
<proteinExistence type="predicted"/>
<name>A0A9Q0S7S4_9DIPT</name>
<dbReference type="Pfam" id="PF00856">
    <property type="entry name" value="SET"/>
    <property type="match status" value="1"/>
</dbReference>
<dbReference type="Gene3D" id="2.170.270.10">
    <property type="entry name" value="SET domain"/>
    <property type="match status" value="1"/>
</dbReference>
<sequence length="507" mass="58287">MKSVTVTRLSLQKLDIPNGQSISQDLRVRGDSFFENGYLFEALECYNKSLCVAQTNSDILSAYECRSIVYLKAEEYKLCLDNIELACKYCDNASERLTILDERKKACLKLMRFDRPNCDSEPWNFFRLSYDANEKLPFIVDCLKLHNNKKFGRSIITTQDLQPGDIIAIDEPFFKTVTYESAHTRCINCLKPNKLNLMPSTISETAMFCSEECMEIASKTYADTTNKMHDIKQRMLFEALVICGGSFSKLKELMDASDLKKETIFSYDLSNPDDPLFKQNLLKSSMSLAQAKNVSADVINYLSHHPVLETIKDQRDKEIAETFLLRCFRILAVNSFGIEWLVPSRPQDHTKDTIVTKRAGQALCLFGSLMNHSCIPNVDRVFVQNKFVFFVRRPIFKGQQLFISYGSLFLDMPREIRQQNLKDEYGFWCCCEACVRDYPTSAVYPWTGVPIVISELSVANGWKDEFKKNCLKIVKKQNVWSQAELCLLMVRNLYLVTAIAKTEPFIF</sequence>
<dbReference type="InterPro" id="IPR001214">
    <property type="entry name" value="SET_dom"/>
</dbReference>
<dbReference type="GO" id="GO:0008276">
    <property type="term" value="F:protein methyltransferase activity"/>
    <property type="evidence" value="ECO:0007669"/>
    <property type="project" value="UniProtKB-ARBA"/>
</dbReference>
<protein>
    <submittedName>
        <fullName evidence="2">Histone-lysine N-methyltransferase ASHR1</fullName>
    </submittedName>
</protein>
<feature type="domain" description="SET" evidence="1">
    <location>
        <begin position="134"/>
        <end position="406"/>
    </location>
</feature>
<dbReference type="OrthoDB" id="7785599at2759"/>
<dbReference type="Proteomes" id="UP001151699">
    <property type="component" value="Chromosome A"/>
</dbReference>
<evidence type="ECO:0000259" key="1">
    <source>
        <dbReference type="PROSITE" id="PS50280"/>
    </source>
</evidence>
<dbReference type="EMBL" id="WJQU01000001">
    <property type="protein sequence ID" value="KAJ6646435.1"/>
    <property type="molecule type" value="Genomic_DNA"/>
</dbReference>
<dbReference type="PROSITE" id="PS50280">
    <property type="entry name" value="SET"/>
    <property type="match status" value="1"/>
</dbReference>
<dbReference type="Gene3D" id="1.10.220.160">
    <property type="match status" value="1"/>
</dbReference>
<dbReference type="Gene3D" id="6.10.140.2220">
    <property type="match status" value="1"/>
</dbReference>
<dbReference type="GO" id="GO:0008170">
    <property type="term" value="F:N-methyltransferase activity"/>
    <property type="evidence" value="ECO:0007669"/>
    <property type="project" value="UniProtKB-ARBA"/>
</dbReference>